<feature type="region of interest" description="Disordered" evidence="2">
    <location>
        <begin position="177"/>
        <end position="204"/>
    </location>
</feature>
<reference evidence="3" key="1">
    <citation type="submission" date="2019-03" db="EMBL/GenBank/DDBJ databases">
        <title>Improved annotation for the trematode Fasciola hepatica.</title>
        <authorList>
            <person name="Choi Y.-J."/>
            <person name="Martin J."/>
            <person name="Mitreva M."/>
        </authorList>
    </citation>
    <scope>NUCLEOTIDE SEQUENCE [LARGE SCALE GENOMIC DNA]</scope>
</reference>
<feature type="compositionally biased region" description="Basic and acidic residues" evidence="2">
    <location>
        <begin position="185"/>
        <end position="204"/>
    </location>
</feature>
<feature type="compositionally biased region" description="Basic and acidic residues" evidence="2">
    <location>
        <begin position="12"/>
        <end position="28"/>
    </location>
</feature>
<protein>
    <recommendedName>
        <fullName evidence="5">Charged multivesicular body protein 2b</fullName>
    </recommendedName>
</protein>
<proteinExistence type="inferred from homology"/>
<comment type="caution">
    <text evidence="3">The sequence shown here is derived from an EMBL/GenBank/DDBJ whole genome shotgun (WGS) entry which is preliminary data.</text>
</comment>
<gene>
    <name evidence="3" type="ORF">D915_005384</name>
</gene>
<dbReference type="EMBL" id="JXXN02002036">
    <property type="protein sequence ID" value="THD23630.1"/>
    <property type="molecule type" value="Genomic_DNA"/>
</dbReference>
<evidence type="ECO:0000256" key="2">
    <source>
        <dbReference type="SAM" id="MobiDB-lite"/>
    </source>
</evidence>
<sequence>MSSDNRNRKLVRQVEKETRSGKRDIARNKMELEREEKALVAEIKKYAQLGDKAMCSRLAQQLISLRKQIGQNVRMSAEISQIGTQARLGAAQHRLMTVAQETSKTMTAMNKQMDAKKMAQNMQAFQNASFQLNMKEELMDDFMNDFDANDVEAEDAVVNEVLSSLAIDVGNQLDKARVPTSSMKTESEKADFSDLEKQLEQLRR</sequence>
<evidence type="ECO:0000313" key="4">
    <source>
        <dbReference type="Proteomes" id="UP000230066"/>
    </source>
</evidence>
<comment type="similarity">
    <text evidence="1">Belongs to the SNF7 family.</text>
</comment>
<dbReference type="InterPro" id="IPR005024">
    <property type="entry name" value="Snf7_fam"/>
</dbReference>
<dbReference type="PANTHER" id="PTHR10476">
    <property type="entry name" value="CHARGED MULTIVESICULAR BODY PROTEIN"/>
    <property type="match status" value="1"/>
</dbReference>
<evidence type="ECO:0008006" key="5">
    <source>
        <dbReference type="Google" id="ProtNLM"/>
    </source>
</evidence>
<name>A0A4E0S0J0_FASHE</name>
<dbReference type="Proteomes" id="UP000230066">
    <property type="component" value="Unassembled WGS sequence"/>
</dbReference>
<dbReference type="GO" id="GO:0007034">
    <property type="term" value="P:vacuolar transport"/>
    <property type="evidence" value="ECO:0007669"/>
    <property type="project" value="InterPro"/>
</dbReference>
<accession>A0A4E0S0J0</accession>
<feature type="region of interest" description="Disordered" evidence="2">
    <location>
        <begin position="1"/>
        <end position="28"/>
    </location>
</feature>
<dbReference type="Pfam" id="PF03357">
    <property type="entry name" value="Snf7"/>
    <property type="match status" value="1"/>
</dbReference>
<dbReference type="AlphaFoldDB" id="A0A4E0S0J0"/>
<keyword evidence="4" id="KW-1185">Reference proteome</keyword>
<dbReference type="Gene3D" id="6.10.140.1230">
    <property type="match status" value="1"/>
</dbReference>
<organism evidence="3 4">
    <name type="scientific">Fasciola hepatica</name>
    <name type="common">Liver fluke</name>
    <dbReference type="NCBI Taxonomy" id="6192"/>
    <lineage>
        <taxon>Eukaryota</taxon>
        <taxon>Metazoa</taxon>
        <taxon>Spiralia</taxon>
        <taxon>Lophotrochozoa</taxon>
        <taxon>Platyhelminthes</taxon>
        <taxon>Trematoda</taxon>
        <taxon>Digenea</taxon>
        <taxon>Plagiorchiida</taxon>
        <taxon>Echinostomata</taxon>
        <taxon>Echinostomatoidea</taxon>
        <taxon>Fasciolidae</taxon>
        <taxon>Fasciola</taxon>
    </lineage>
</organism>
<evidence type="ECO:0000313" key="3">
    <source>
        <dbReference type="EMBL" id="THD23630.1"/>
    </source>
</evidence>
<evidence type="ECO:0000256" key="1">
    <source>
        <dbReference type="ARBA" id="ARBA00006190"/>
    </source>
</evidence>